<evidence type="ECO:0000313" key="4">
    <source>
        <dbReference type="EMBL" id="WOV83084.1"/>
    </source>
</evidence>
<feature type="domain" description="GGDEF" evidence="3">
    <location>
        <begin position="468"/>
        <end position="597"/>
    </location>
</feature>
<dbReference type="RefSeq" id="WP_323690759.1">
    <property type="nucleotide sequence ID" value="NZ_CP116341.1"/>
</dbReference>
<feature type="transmembrane region" description="Helical" evidence="1">
    <location>
        <begin position="315"/>
        <end position="337"/>
    </location>
</feature>
<feature type="transmembrane region" description="Helical" evidence="1">
    <location>
        <begin position="349"/>
        <end position="372"/>
    </location>
</feature>
<keyword evidence="2" id="KW-0732">Signal</keyword>
<dbReference type="NCBIfam" id="TIGR00254">
    <property type="entry name" value="GGDEF"/>
    <property type="match status" value="1"/>
</dbReference>
<organism evidence="4 5">
    <name type="scientific">Sporosarcina jeotgali</name>
    <dbReference type="NCBI Taxonomy" id="3020056"/>
    <lineage>
        <taxon>Bacteria</taxon>
        <taxon>Bacillati</taxon>
        <taxon>Bacillota</taxon>
        <taxon>Bacilli</taxon>
        <taxon>Bacillales</taxon>
        <taxon>Caryophanaceae</taxon>
        <taxon>Sporosarcina</taxon>
    </lineage>
</organism>
<feature type="transmembrane region" description="Helical" evidence="1">
    <location>
        <begin position="289"/>
        <end position="309"/>
    </location>
</feature>
<gene>
    <name evidence="4" type="ORF">PGH26_09070</name>
</gene>
<dbReference type="InterPro" id="IPR011622">
    <property type="entry name" value="7TMR_DISM_rcpt_extracell_dom2"/>
</dbReference>
<dbReference type="PROSITE" id="PS50887">
    <property type="entry name" value="GGDEF"/>
    <property type="match status" value="1"/>
</dbReference>
<dbReference type="Pfam" id="PF00990">
    <property type="entry name" value="GGDEF"/>
    <property type="match status" value="1"/>
</dbReference>
<dbReference type="Gene3D" id="2.60.40.2380">
    <property type="match status" value="1"/>
</dbReference>
<dbReference type="SMART" id="SM00267">
    <property type="entry name" value="GGDEF"/>
    <property type="match status" value="1"/>
</dbReference>
<dbReference type="Gene3D" id="3.30.70.270">
    <property type="match status" value="1"/>
</dbReference>
<dbReference type="Pfam" id="PF07695">
    <property type="entry name" value="7TMR-DISM_7TM"/>
    <property type="match status" value="1"/>
</dbReference>
<dbReference type="CDD" id="cd01949">
    <property type="entry name" value="GGDEF"/>
    <property type="match status" value="1"/>
</dbReference>
<dbReference type="SUPFAM" id="SSF55073">
    <property type="entry name" value="Nucleotide cyclase"/>
    <property type="match status" value="1"/>
</dbReference>
<dbReference type="InterPro" id="IPR043128">
    <property type="entry name" value="Rev_trsase/Diguanyl_cyclase"/>
</dbReference>
<protein>
    <submittedName>
        <fullName evidence="4">Sensor domain-containing diguanylate cyclase</fullName>
    </submittedName>
</protein>
<feature type="transmembrane region" description="Helical" evidence="1">
    <location>
        <begin position="257"/>
        <end position="277"/>
    </location>
</feature>
<keyword evidence="1" id="KW-0812">Transmembrane</keyword>
<feature type="transmembrane region" description="Helical" evidence="1">
    <location>
        <begin position="378"/>
        <end position="395"/>
    </location>
</feature>
<sequence>MTLLSKRFGYSLFLMLLPWILFFFVHPAPAAAADSQDAADDTIDLGMHYEILQDPTNSITIDELIEGSYNSSFAPSTEKYISFLHTKDTIWLKLNAADSIPNREQLHWLEYNDKIENLNVYVVRKDGSYELYKSGLYNLENQPFAYPSMLFPIDTSDVQEIYLQLNGQLPLTIFTKFYTNNSFLEKVTAYKFYSGSFYGFLLALALYNLFLYFSFRERSYLYYTLYMFSFMLFQGTMNSFDVELFGHIASPWLLTKTLGLSCNLMIVFMVLFGKEFLELKRHLPNSNRLLNVAIGLAVLSTIAVIAGVPQYYTDLFITAMGLVVLIFLWVSGVRLLLKGHKSARFYIVGWSFLLGSMIIQALVMLGFVPLSLAVFEEIPAYSAMFEALILSLALADKITLIMKDNRRTQEELNETLEKKVVERTQELEKIQVELEHLANTDRLTQIPNRILLDHVLENEFSRAQIEHTPLSIILIDIDYFKHVNDTFGHQVGDDVLVEAAQLFKSSVRDSDTVGRWGGEEFLIISPSTTLGEALELSEKIRAVFADFTFNAAGKKTASFGVAFQMPGDTLNSFISRSDKALYAAKENGRNRVEFINIRQDTDF</sequence>
<dbReference type="InterPro" id="IPR029787">
    <property type="entry name" value="Nucleotide_cyclase"/>
</dbReference>
<dbReference type="InterPro" id="IPR000160">
    <property type="entry name" value="GGDEF_dom"/>
</dbReference>
<keyword evidence="5" id="KW-1185">Reference proteome</keyword>
<accession>A0ABZ0KSZ8</accession>
<feature type="chain" id="PRO_5045112530" evidence="2">
    <location>
        <begin position="33"/>
        <end position="603"/>
    </location>
</feature>
<dbReference type="Pfam" id="PF07696">
    <property type="entry name" value="7TMR-DISMED2"/>
    <property type="match status" value="1"/>
</dbReference>
<keyword evidence="1" id="KW-0472">Membrane</keyword>
<dbReference type="InterPro" id="IPR050469">
    <property type="entry name" value="Diguanylate_Cyclase"/>
</dbReference>
<feature type="signal peptide" evidence="2">
    <location>
        <begin position="1"/>
        <end position="32"/>
    </location>
</feature>
<dbReference type="EMBL" id="CP116341">
    <property type="protein sequence ID" value="WOV83084.1"/>
    <property type="molecule type" value="Genomic_DNA"/>
</dbReference>
<evidence type="ECO:0000259" key="3">
    <source>
        <dbReference type="PROSITE" id="PS50887"/>
    </source>
</evidence>
<feature type="transmembrane region" description="Helical" evidence="1">
    <location>
        <begin position="220"/>
        <end position="237"/>
    </location>
</feature>
<dbReference type="PANTHER" id="PTHR45138:SF9">
    <property type="entry name" value="DIGUANYLATE CYCLASE DGCM-RELATED"/>
    <property type="match status" value="1"/>
</dbReference>
<reference evidence="4 5" key="1">
    <citation type="submission" date="2023-01" db="EMBL/GenBank/DDBJ databases">
        <title>Sporosarcina sp. nov., isolated from Korean tranditional fermented seafood 'Jeotgal'.</title>
        <authorList>
            <person name="Yang A.-I."/>
        </authorList>
    </citation>
    <scope>NUCLEOTIDE SEQUENCE [LARGE SCALE GENOMIC DNA]</scope>
    <source>
        <strain evidence="4 5">B2O-1</strain>
    </source>
</reference>
<dbReference type="PANTHER" id="PTHR45138">
    <property type="entry name" value="REGULATORY COMPONENTS OF SENSORY TRANSDUCTION SYSTEM"/>
    <property type="match status" value="1"/>
</dbReference>
<keyword evidence="1" id="KW-1133">Transmembrane helix</keyword>
<evidence type="ECO:0000256" key="2">
    <source>
        <dbReference type="SAM" id="SignalP"/>
    </source>
</evidence>
<dbReference type="InterPro" id="IPR011623">
    <property type="entry name" value="7TMR_DISM_rcpt_extracell_dom1"/>
</dbReference>
<feature type="transmembrane region" description="Helical" evidence="1">
    <location>
        <begin position="192"/>
        <end position="213"/>
    </location>
</feature>
<evidence type="ECO:0000256" key="1">
    <source>
        <dbReference type="SAM" id="Phobius"/>
    </source>
</evidence>
<dbReference type="Proteomes" id="UP001303532">
    <property type="component" value="Chromosome"/>
</dbReference>
<evidence type="ECO:0000313" key="5">
    <source>
        <dbReference type="Proteomes" id="UP001303532"/>
    </source>
</evidence>
<proteinExistence type="predicted"/>
<name>A0ABZ0KSZ8_9BACL</name>